<sequence length="697" mass="77916">MSAGSENPIKSQAEDTLERSDAAKHLADELRSLDASEGSVVALLGPWGSGKTSFVNLVREHLAATSEVPILDFNPWMFSGAEQLVDSFFVEIAAQLRLKDGKLGKIADEIDKYGELLSPLSVIPFVGGWIDRLGKAGKSLKNFQDRRKQSVSIRRKELATELAKLEVSIVVVIDDIDRLATAEIRDIFKLVRLTASFPNVIYLLAFDRKRVEQALSESGIEGRNFLEKIVQLPVNLPAVPQRTLLRQLGSEVNGVLKEFGEIEPFDQDRWRDLLAEILLPLLHNVRDVKRYAASVRGTVRGLKGYIDLGDLLALEAVRVFLPDTFAAVEQAQVALTSPAPSSSDRDYTRERYKEVVQTVIESSGDDRGVVESLIRRVFPAAGRHIGSNTYSGEWSTTWLRARRVAHVDVLSLYLERVVNAGLAAFVDGERAYALLGNGDELDRFLHSISPERQEDVIAALEEWEGEYPAEAVLPGTVVLLNLLPVLPEREQHTLYTTDPRLSIVRVVLRLLRMLPSVEAVEQLVEGSWTNIRTIDSRAELVRMVGHREHEGHKLVSVEAASSYERRLGRDFIESSADDLLADRDIVHTFHVMSRLSDVMISELEVLSDPRIVRELLLHSCAETRSQSMGNRAVHKSPRLMWDSLVGFFGSDERLYAAIDAMKSALTTDEKLEKVLVLVDKYRTGWRPRDFGSDGNEA</sequence>
<keyword evidence="2" id="KW-0067">ATP-binding</keyword>
<comment type="caution">
    <text evidence="2">The sequence shown here is derived from an EMBL/GenBank/DDBJ whole genome shotgun (WGS) entry which is preliminary data.</text>
</comment>
<dbReference type="SUPFAM" id="SSF52540">
    <property type="entry name" value="P-loop containing nucleoside triphosphate hydrolases"/>
    <property type="match status" value="1"/>
</dbReference>
<dbReference type="PANTHER" id="PTHR22674">
    <property type="entry name" value="NTPASE, KAP FAMILY P-LOOP DOMAIN-CONTAINING 1"/>
    <property type="match status" value="1"/>
</dbReference>
<dbReference type="EMBL" id="JACHMO010000001">
    <property type="protein sequence ID" value="MBB5808417.1"/>
    <property type="molecule type" value="Genomic_DNA"/>
</dbReference>
<dbReference type="RefSeq" id="WP_184928318.1">
    <property type="nucleotide sequence ID" value="NZ_JACHMO010000001.1"/>
</dbReference>
<evidence type="ECO:0000313" key="3">
    <source>
        <dbReference type="Proteomes" id="UP000552097"/>
    </source>
</evidence>
<accession>A0A7W9HTY1</accession>
<dbReference type="PANTHER" id="PTHR22674:SF6">
    <property type="entry name" value="NTPASE KAP FAMILY P-LOOP DOMAIN-CONTAINING PROTEIN 1"/>
    <property type="match status" value="1"/>
</dbReference>
<protein>
    <submittedName>
        <fullName evidence="2">Energy-coupling factor transporter ATP-binding protein EcfA2</fullName>
    </submittedName>
</protein>
<name>A0A7W9HTY1_9PSEU</name>
<keyword evidence="2" id="KW-0547">Nucleotide-binding</keyword>
<dbReference type="Pfam" id="PF07693">
    <property type="entry name" value="KAP_NTPase"/>
    <property type="match status" value="1"/>
</dbReference>
<feature type="domain" description="KAP NTPase" evidence="1">
    <location>
        <begin position="20"/>
        <end position="299"/>
    </location>
</feature>
<reference evidence="2 3" key="1">
    <citation type="submission" date="2020-08" db="EMBL/GenBank/DDBJ databases">
        <title>Sequencing the genomes of 1000 actinobacteria strains.</title>
        <authorList>
            <person name="Klenk H.-P."/>
        </authorList>
    </citation>
    <scope>NUCLEOTIDE SEQUENCE [LARGE SCALE GENOMIC DNA]</scope>
    <source>
        <strain evidence="2 3">DSM 45486</strain>
    </source>
</reference>
<gene>
    <name evidence="2" type="ORF">F4560_008185</name>
</gene>
<proteinExistence type="predicted"/>
<dbReference type="InterPro" id="IPR052754">
    <property type="entry name" value="NTPase_KAP_P-loop"/>
</dbReference>
<organism evidence="2 3">
    <name type="scientific">Saccharothrix ecbatanensis</name>
    <dbReference type="NCBI Taxonomy" id="1105145"/>
    <lineage>
        <taxon>Bacteria</taxon>
        <taxon>Bacillati</taxon>
        <taxon>Actinomycetota</taxon>
        <taxon>Actinomycetes</taxon>
        <taxon>Pseudonocardiales</taxon>
        <taxon>Pseudonocardiaceae</taxon>
        <taxon>Saccharothrix</taxon>
    </lineage>
</organism>
<dbReference type="Gene3D" id="3.40.50.300">
    <property type="entry name" value="P-loop containing nucleotide triphosphate hydrolases"/>
    <property type="match status" value="1"/>
</dbReference>
<evidence type="ECO:0000313" key="2">
    <source>
        <dbReference type="EMBL" id="MBB5808417.1"/>
    </source>
</evidence>
<dbReference type="AlphaFoldDB" id="A0A7W9HTY1"/>
<dbReference type="Proteomes" id="UP000552097">
    <property type="component" value="Unassembled WGS sequence"/>
</dbReference>
<dbReference type="GO" id="GO:0005524">
    <property type="term" value="F:ATP binding"/>
    <property type="evidence" value="ECO:0007669"/>
    <property type="project" value="UniProtKB-KW"/>
</dbReference>
<dbReference type="InterPro" id="IPR027417">
    <property type="entry name" value="P-loop_NTPase"/>
</dbReference>
<dbReference type="InterPro" id="IPR011646">
    <property type="entry name" value="KAP_P-loop"/>
</dbReference>
<evidence type="ECO:0000259" key="1">
    <source>
        <dbReference type="Pfam" id="PF07693"/>
    </source>
</evidence>
<keyword evidence="3" id="KW-1185">Reference proteome</keyword>